<dbReference type="InterPro" id="IPR036979">
    <property type="entry name" value="CM_dom_sf"/>
</dbReference>
<dbReference type="Gene3D" id="1.20.59.10">
    <property type="entry name" value="Chorismate mutase"/>
    <property type="match status" value="1"/>
</dbReference>
<keyword evidence="12 21" id="KW-0413">Isomerase</keyword>
<evidence type="ECO:0000256" key="7">
    <source>
        <dbReference type="ARBA" id="ARBA00014401"/>
    </source>
</evidence>
<dbReference type="PANTHER" id="PTHR21022:SF19">
    <property type="entry name" value="PREPHENATE DEHYDRATASE-RELATED"/>
    <property type="match status" value="1"/>
</dbReference>
<evidence type="ECO:0000313" key="21">
    <source>
        <dbReference type="EMBL" id="KUG24998.1"/>
    </source>
</evidence>
<dbReference type="PANTHER" id="PTHR21022">
    <property type="entry name" value="PREPHENATE DEHYDRATASE P PROTEIN"/>
    <property type="match status" value="1"/>
</dbReference>
<comment type="catalytic activity">
    <reaction evidence="1">
        <text>chorismate = prephenate</text>
        <dbReference type="Rhea" id="RHEA:13897"/>
        <dbReference type="ChEBI" id="CHEBI:29748"/>
        <dbReference type="ChEBI" id="CHEBI:29934"/>
        <dbReference type="EC" id="5.4.99.5"/>
    </reaction>
</comment>
<protein>
    <recommendedName>
        <fullName evidence="7">Bifunctional chorismate mutase/prephenate dehydratase</fullName>
        <ecNumber evidence="6">4.2.1.51</ecNumber>
    </recommendedName>
    <alternativeName>
        <fullName evidence="16">Chorismate mutase-prephenate dehydratase</fullName>
    </alternativeName>
    <alternativeName>
        <fullName evidence="15">p-protein</fullName>
    </alternativeName>
</protein>
<keyword evidence="10" id="KW-0057">Aromatic amino acid biosynthesis</keyword>
<dbReference type="InterPro" id="IPR036263">
    <property type="entry name" value="Chorismate_II_sf"/>
</dbReference>
<comment type="function">
    <text evidence="2">Catalyzes the Claisen rearrangement of chorismate to prephenate and the decarboxylation/dehydration of prephenate to phenylpyruvate.</text>
</comment>
<dbReference type="PIRSF" id="PIRSF001500">
    <property type="entry name" value="Chor_mut_pdt_Ppr"/>
    <property type="match status" value="1"/>
</dbReference>
<dbReference type="PROSITE" id="PS51171">
    <property type="entry name" value="PREPHENATE_DEHYDR_3"/>
    <property type="match status" value="1"/>
</dbReference>
<dbReference type="PROSITE" id="PS51671">
    <property type="entry name" value="ACT"/>
    <property type="match status" value="1"/>
</dbReference>
<evidence type="ECO:0000256" key="2">
    <source>
        <dbReference type="ARBA" id="ARBA00002364"/>
    </source>
</evidence>
<evidence type="ECO:0000256" key="3">
    <source>
        <dbReference type="ARBA" id="ARBA00004496"/>
    </source>
</evidence>
<dbReference type="Pfam" id="PF01817">
    <property type="entry name" value="CM_2"/>
    <property type="match status" value="1"/>
</dbReference>
<comment type="caution">
    <text evidence="21">The sequence shown here is derived from an EMBL/GenBank/DDBJ whole genome shotgun (WGS) entry which is preliminary data.</text>
</comment>
<evidence type="ECO:0000259" key="18">
    <source>
        <dbReference type="PROSITE" id="PS51168"/>
    </source>
</evidence>
<name>A0A0W8FVW4_9ZZZZ</name>
<keyword evidence="8" id="KW-0963">Cytoplasm</keyword>
<dbReference type="AlphaFoldDB" id="A0A0W8FVW4"/>
<dbReference type="InterPro" id="IPR008242">
    <property type="entry name" value="Chor_mutase/pphenate_deHydtase"/>
</dbReference>
<dbReference type="EC" id="4.2.1.51" evidence="6"/>
<evidence type="ECO:0000256" key="1">
    <source>
        <dbReference type="ARBA" id="ARBA00000824"/>
    </source>
</evidence>
<dbReference type="Gene3D" id="3.30.70.260">
    <property type="match status" value="1"/>
</dbReference>
<evidence type="ECO:0000256" key="9">
    <source>
        <dbReference type="ARBA" id="ARBA00022605"/>
    </source>
</evidence>
<evidence type="ECO:0000256" key="4">
    <source>
        <dbReference type="ARBA" id="ARBA00004741"/>
    </source>
</evidence>
<dbReference type="CDD" id="cd13631">
    <property type="entry name" value="PBP2_Ct-PDT_like"/>
    <property type="match status" value="1"/>
</dbReference>
<dbReference type="GO" id="GO:0005737">
    <property type="term" value="C:cytoplasm"/>
    <property type="evidence" value="ECO:0007669"/>
    <property type="project" value="UniProtKB-SubCell"/>
</dbReference>
<dbReference type="InterPro" id="IPR002912">
    <property type="entry name" value="ACT_dom"/>
</dbReference>
<dbReference type="UniPathway" id="UPA00121">
    <property type="reaction ID" value="UER00345"/>
</dbReference>
<sequence length="391" mass="44833">MPNKSKAIENLRKQINAIDSSLIDLLAKRRLLSKEIIKAKDLNDLPIRDEKREKELLKRLIQEGKTKGLDAEYISRIFNEVIENSIRLQQQFVQRQANKKNKTVNRIKVAIQGIEGSYSYLTARKFFSDYEDSLEFVWQERFEEVARLVEKGEADYAILPIENTTSGGINEVYDILLHTTLSIIGEEKFKIDHCLCATEDIPIEKIKKVYAHYQAAAQCSGFLATLNQPELQYFADTAMSVKKIHDENNKFFAAIASEEAAKLFGVKILKRNIANQSENFTRFLICARKPITIDKRIPSKTSLVMATAHTAGALVEGLMIFRKYNINLTKLESRPIIGNPWEEMFYLDFEGNLSDKNVQKAIQELTPFTRFLKILGSYPSKDLPKQKLEDN</sequence>
<proteinExistence type="predicted"/>
<evidence type="ECO:0000256" key="12">
    <source>
        <dbReference type="ARBA" id="ARBA00023235"/>
    </source>
</evidence>
<keyword evidence="9" id="KW-0028">Amino-acid biosynthesis</keyword>
<reference evidence="21" key="1">
    <citation type="journal article" date="2015" name="Proc. Natl. Acad. Sci. U.S.A.">
        <title>Networks of energetic and metabolic interactions define dynamics in microbial communities.</title>
        <authorList>
            <person name="Embree M."/>
            <person name="Liu J.K."/>
            <person name="Al-Bassam M.M."/>
            <person name="Zengler K."/>
        </authorList>
    </citation>
    <scope>NUCLEOTIDE SEQUENCE</scope>
</reference>
<dbReference type="SUPFAM" id="SSF48600">
    <property type="entry name" value="Chorismate mutase II"/>
    <property type="match status" value="1"/>
</dbReference>
<dbReference type="EMBL" id="LNQE01000785">
    <property type="protein sequence ID" value="KUG24998.1"/>
    <property type="molecule type" value="Genomic_DNA"/>
</dbReference>
<dbReference type="SMART" id="SM00830">
    <property type="entry name" value="CM_2"/>
    <property type="match status" value="1"/>
</dbReference>
<dbReference type="GO" id="GO:0004106">
    <property type="term" value="F:chorismate mutase activity"/>
    <property type="evidence" value="ECO:0007669"/>
    <property type="project" value="UniProtKB-EC"/>
</dbReference>
<dbReference type="GO" id="GO:0046417">
    <property type="term" value="P:chorismate metabolic process"/>
    <property type="evidence" value="ECO:0007669"/>
    <property type="project" value="InterPro"/>
</dbReference>
<gene>
    <name evidence="21" type="ORF">ASZ90_005184</name>
</gene>
<comment type="pathway">
    <text evidence="4">Amino-acid biosynthesis; L-phenylalanine biosynthesis; phenylpyruvate from prephenate: step 1/1.</text>
</comment>
<evidence type="ECO:0000259" key="20">
    <source>
        <dbReference type="PROSITE" id="PS51671"/>
    </source>
</evidence>
<dbReference type="GO" id="GO:0009094">
    <property type="term" value="P:L-phenylalanine biosynthetic process"/>
    <property type="evidence" value="ECO:0007669"/>
    <property type="project" value="UniProtKB-UniPathway"/>
</dbReference>
<evidence type="ECO:0000256" key="8">
    <source>
        <dbReference type="ARBA" id="ARBA00022490"/>
    </source>
</evidence>
<keyword evidence="17" id="KW-0175">Coiled coil</keyword>
<dbReference type="UniPathway" id="UPA00120">
    <property type="reaction ID" value="UER00203"/>
</dbReference>
<dbReference type="Pfam" id="PF00800">
    <property type="entry name" value="PDT"/>
    <property type="match status" value="1"/>
</dbReference>
<dbReference type="InterPro" id="IPR045865">
    <property type="entry name" value="ACT-like_dom_sf"/>
</dbReference>
<evidence type="ECO:0000256" key="13">
    <source>
        <dbReference type="ARBA" id="ARBA00023239"/>
    </source>
</evidence>
<dbReference type="CDD" id="cd04905">
    <property type="entry name" value="ACT_CM-PDT"/>
    <property type="match status" value="1"/>
</dbReference>
<dbReference type="InterPro" id="IPR010952">
    <property type="entry name" value="CM_P_1"/>
</dbReference>
<feature type="domain" description="Chorismate mutase" evidence="18">
    <location>
        <begin position="2"/>
        <end position="93"/>
    </location>
</feature>
<accession>A0A0W8FVW4</accession>
<evidence type="ECO:0000256" key="15">
    <source>
        <dbReference type="ARBA" id="ARBA00031175"/>
    </source>
</evidence>
<feature type="coiled-coil region" evidence="17">
    <location>
        <begin position="8"/>
        <end position="67"/>
    </location>
</feature>
<organism evidence="21">
    <name type="scientific">hydrocarbon metagenome</name>
    <dbReference type="NCBI Taxonomy" id="938273"/>
    <lineage>
        <taxon>unclassified sequences</taxon>
        <taxon>metagenomes</taxon>
        <taxon>ecological metagenomes</taxon>
    </lineage>
</organism>
<feature type="domain" description="Prephenate dehydratase" evidence="19">
    <location>
        <begin position="108"/>
        <end position="288"/>
    </location>
</feature>
<dbReference type="Gene3D" id="3.40.190.10">
    <property type="entry name" value="Periplasmic binding protein-like II"/>
    <property type="match status" value="2"/>
</dbReference>
<dbReference type="PROSITE" id="PS51168">
    <property type="entry name" value="CHORISMATE_MUT_2"/>
    <property type="match status" value="1"/>
</dbReference>
<dbReference type="SUPFAM" id="SSF55021">
    <property type="entry name" value="ACT-like"/>
    <property type="match status" value="1"/>
</dbReference>
<dbReference type="NCBIfam" id="TIGR01797">
    <property type="entry name" value="CM_P_1"/>
    <property type="match status" value="1"/>
</dbReference>
<evidence type="ECO:0000256" key="5">
    <source>
        <dbReference type="ARBA" id="ARBA00004817"/>
    </source>
</evidence>
<evidence type="ECO:0000256" key="6">
    <source>
        <dbReference type="ARBA" id="ARBA00013147"/>
    </source>
</evidence>
<keyword evidence="14" id="KW-0511">Multifunctional enzyme</keyword>
<dbReference type="PROSITE" id="PS00858">
    <property type="entry name" value="PREPHENATE_DEHYDR_2"/>
    <property type="match status" value="1"/>
</dbReference>
<evidence type="ECO:0000256" key="10">
    <source>
        <dbReference type="ARBA" id="ARBA00023141"/>
    </source>
</evidence>
<evidence type="ECO:0000256" key="16">
    <source>
        <dbReference type="ARBA" id="ARBA00031520"/>
    </source>
</evidence>
<dbReference type="InterPro" id="IPR018528">
    <property type="entry name" value="Preph_deHydtase_CS"/>
</dbReference>
<comment type="pathway">
    <text evidence="5">Metabolic intermediate biosynthesis; prephenate biosynthesis; prephenate from chorismate: step 1/1.</text>
</comment>
<feature type="domain" description="ACT" evidence="20">
    <location>
        <begin position="302"/>
        <end position="379"/>
    </location>
</feature>
<dbReference type="InterPro" id="IPR001086">
    <property type="entry name" value="Preph_deHydtase"/>
</dbReference>
<evidence type="ECO:0000256" key="11">
    <source>
        <dbReference type="ARBA" id="ARBA00023222"/>
    </source>
</evidence>
<evidence type="ECO:0000259" key="19">
    <source>
        <dbReference type="PROSITE" id="PS51171"/>
    </source>
</evidence>
<keyword evidence="13 21" id="KW-0456">Lyase</keyword>
<dbReference type="InterPro" id="IPR002701">
    <property type="entry name" value="CM_II_prokaryot"/>
</dbReference>
<dbReference type="GO" id="GO:0004664">
    <property type="term" value="F:prephenate dehydratase activity"/>
    <property type="evidence" value="ECO:0007669"/>
    <property type="project" value="UniProtKB-EC"/>
</dbReference>
<keyword evidence="11" id="KW-0584">Phenylalanine biosynthesis</keyword>
<evidence type="ECO:0000256" key="17">
    <source>
        <dbReference type="SAM" id="Coils"/>
    </source>
</evidence>
<comment type="subcellular location">
    <subcellularLocation>
        <location evidence="3">Cytoplasm</location>
    </subcellularLocation>
</comment>
<evidence type="ECO:0000256" key="14">
    <source>
        <dbReference type="ARBA" id="ARBA00023268"/>
    </source>
</evidence>
<dbReference type="SUPFAM" id="SSF53850">
    <property type="entry name" value="Periplasmic binding protein-like II"/>
    <property type="match status" value="1"/>
</dbReference>